<keyword evidence="3" id="KW-1185">Reference proteome</keyword>
<name>A0ABP0JH26_9DINO</name>
<evidence type="ECO:0000313" key="2">
    <source>
        <dbReference type="EMBL" id="CAK9013681.1"/>
    </source>
</evidence>
<reference evidence="2 3" key="1">
    <citation type="submission" date="2024-02" db="EMBL/GenBank/DDBJ databases">
        <authorList>
            <person name="Chen Y."/>
            <person name="Shah S."/>
            <person name="Dougan E. K."/>
            <person name="Thang M."/>
            <person name="Chan C."/>
        </authorList>
    </citation>
    <scope>NUCLEOTIDE SEQUENCE [LARGE SCALE GENOMIC DNA]</scope>
</reference>
<dbReference type="Proteomes" id="UP001642464">
    <property type="component" value="Unassembled WGS sequence"/>
</dbReference>
<gene>
    <name evidence="2" type="ORF">SCF082_LOCUS12037</name>
</gene>
<organism evidence="2 3">
    <name type="scientific">Durusdinium trenchii</name>
    <dbReference type="NCBI Taxonomy" id="1381693"/>
    <lineage>
        <taxon>Eukaryota</taxon>
        <taxon>Sar</taxon>
        <taxon>Alveolata</taxon>
        <taxon>Dinophyceae</taxon>
        <taxon>Suessiales</taxon>
        <taxon>Symbiodiniaceae</taxon>
        <taxon>Durusdinium</taxon>
    </lineage>
</organism>
<proteinExistence type="predicted"/>
<feature type="non-terminal residue" evidence="2">
    <location>
        <position position="125"/>
    </location>
</feature>
<feature type="region of interest" description="Disordered" evidence="1">
    <location>
        <begin position="1"/>
        <end position="62"/>
    </location>
</feature>
<feature type="non-terminal residue" evidence="2">
    <location>
        <position position="1"/>
    </location>
</feature>
<protein>
    <submittedName>
        <fullName evidence="2">Uncharacterized protein</fullName>
    </submittedName>
</protein>
<evidence type="ECO:0000256" key="1">
    <source>
        <dbReference type="SAM" id="MobiDB-lite"/>
    </source>
</evidence>
<sequence>SPRGSRFPTQQTTCSRGEPMVFRASSQTLRDLLLGKKDKPSAAKRSATPRRDGLSSHAADAVPRGFRVVLPAGCRGGQVLRVQSPEGMQVDVQVPEGTAPGQAMWVQLPDVPASSQNPDSPAAAE</sequence>
<dbReference type="EMBL" id="CAXAMM010007258">
    <property type="protein sequence ID" value="CAK9013681.1"/>
    <property type="molecule type" value="Genomic_DNA"/>
</dbReference>
<accession>A0ABP0JH26</accession>
<comment type="caution">
    <text evidence="2">The sequence shown here is derived from an EMBL/GenBank/DDBJ whole genome shotgun (WGS) entry which is preliminary data.</text>
</comment>
<evidence type="ECO:0000313" key="3">
    <source>
        <dbReference type="Proteomes" id="UP001642464"/>
    </source>
</evidence>